<feature type="compositionally biased region" description="Acidic residues" evidence="1">
    <location>
        <begin position="269"/>
        <end position="284"/>
    </location>
</feature>
<dbReference type="GO" id="GO:0030246">
    <property type="term" value="F:carbohydrate binding"/>
    <property type="evidence" value="ECO:0007669"/>
    <property type="project" value="UniProtKB-KW"/>
</dbReference>
<sequence>MAWPQATNDTSDRFLGIKVLPQGSNRLGIHSRDTPTNEKNHARISSFQINVQKQCVAGKKNDPKAKHGTLGWLLESTHVTWAYLKKKWRRLRLYTKSLEEIRTQCVETALRLLATTSNHTRDGVRKFKTASECSRLKRSPRRISKAMAAEDLRRYPATKAIETPLSTPYGNNVVPLRSNTIRTAKLQNDTLMFQQHQVNLFLKHGIVSRTYSKKSLIMASIFGFKSKSFITMSIPPQGEPSISQPVDNDHNRPVSIKEKVIEETKELGEETEGETKEEEEDDPEYFDTFPTVKELRYHKWLLKNPRPPGPMPRVMGLKIFVGNFTYECDFVMLEDTSSVIDPYLGGIVLGKPFTKVTRLICDKDEGTITFEIDKGKITFKIPQKMERFKRIDKDILKTDNILPFLITGDDNDHAKTHS</sequence>
<protein>
    <submittedName>
        <fullName evidence="2">Protein kinase-like domain, concanavalin A-like lectin/glucanase domain protein</fullName>
    </submittedName>
</protein>
<organism evidence="2">
    <name type="scientific">Tanacetum cinerariifolium</name>
    <name type="common">Dalmatian daisy</name>
    <name type="synonym">Chrysanthemum cinerariifolium</name>
    <dbReference type="NCBI Taxonomy" id="118510"/>
    <lineage>
        <taxon>Eukaryota</taxon>
        <taxon>Viridiplantae</taxon>
        <taxon>Streptophyta</taxon>
        <taxon>Embryophyta</taxon>
        <taxon>Tracheophyta</taxon>
        <taxon>Spermatophyta</taxon>
        <taxon>Magnoliopsida</taxon>
        <taxon>eudicotyledons</taxon>
        <taxon>Gunneridae</taxon>
        <taxon>Pentapetalae</taxon>
        <taxon>asterids</taxon>
        <taxon>campanulids</taxon>
        <taxon>Asterales</taxon>
        <taxon>Asteraceae</taxon>
        <taxon>Asteroideae</taxon>
        <taxon>Anthemideae</taxon>
        <taxon>Anthemidinae</taxon>
        <taxon>Tanacetum</taxon>
    </lineage>
</organism>
<keyword evidence="2" id="KW-0430">Lectin</keyword>
<gene>
    <name evidence="2" type="ORF">Tci_012767</name>
</gene>
<keyword evidence="2" id="KW-0808">Transferase</keyword>
<evidence type="ECO:0000256" key="1">
    <source>
        <dbReference type="SAM" id="MobiDB-lite"/>
    </source>
</evidence>
<reference evidence="2" key="1">
    <citation type="journal article" date="2019" name="Sci. Rep.">
        <title>Draft genome of Tanacetum cinerariifolium, the natural source of mosquito coil.</title>
        <authorList>
            <person name="Yamashiro T."/>
            <person name="Shiraishi A."/>
            <person name="Satake H."/>
            <person name="Nakayama K."/>
        </authorList>
    </citation>
    <scope>NUCLEOTIDE SEQUENCE</scope>
</reference>
<comment type="caution">
    <text evidence="2">The sequence shown here is derived from an EMBL/GenBank/DDBJ whole genome shotgun (WGS) entry which is preliminary data.</text>
</comment>
<evidence type="ECO:0000313" key="2">
    <source>
        <dbReference type="EMBL" id="GEU40789.1"/>
    </source>
</evidence>
<dbReference type="AlphaFoldDB" id="A0A6L2JVM6"/>
<keyword evidence="2" id="KW-0418">Kinase</keyword>
<dbReference type="GO" id="GO:0016301">
    <property type="term" value="F:kinase activity"/>
    <property type="evidence" value="ECO:0007669"/>
    <property type="project" value="UniProtKB-KW"/>
</dbReference>
<accession>A0A6L2JVM6</accession>
<dbReference type="EMBL" id="BKCJ010001351">
    <property type="protein sequence ID" value="GEU40789.1"/>
    <property type="molecule type" value="Genomic_DNA"/>
</dbReference>
<feature type="region of interest" description="Disordered" evidence="1">
    <location>
        <begin position="263"/>
        <end position="284"/>
    </location>
</feature>
<proteinExistence type="predicted"/>
<name>A0A6L2JVM6_TANCI</name>